<sequence>MTGLLAGLALSLGLLSPLPENPIPPQSQQMLRVISADWNAVPAKLQRFERPNSETAWQAVGSAMPVVVGKKGMGWGQGLHSKALAAPEAFRKEGDKRAPAGVFRLGTVFGLARPETVKPWLKMPYLLLQDETRCIGARESVYYNQIVEQNQVKRDWKHDGDNENMKLDALRDEGAYRWGLFVEHNTPPDRVSGSCIFVHLWKGDGSGTSGCTALSKQNIEILLHWLDQSKNPILVQMPEAEYQALKAAWLLP</sequence>
<accession>A0A2M7FZ80</accession>
<dbReference type="EMBL" id="PFFQ01000056">
    <property type="protein sequence ID" value="PIW14704.1"/>
    <property type="molecule type" value="Genomic_DNA"/>
</dbReference>
<comment type="caution">
    <text evidence="1">The sequence shown here is derived from an EMBL/GenBank/DDBJ whole genome shotgun (WGS) entry which is preliminary data.</text>
</comment>
<dbReference type="PANTHER" id="PTHR38589">
    <property type="entry name" value="BLR0621 PROTEIN"/>
    <property type="match status" value="1"/>
</dbReference>
<evidence type="ECO:0000313" key="2">
    <source>
        <dbReference type="Proteomes" id="UP000231019"/>
    </source>
</evidence>
<dbReference type="AlphaFoldDB" id="A0A2M7FZ80"/>
<dbReference type="PANTHER" id="PTHR38589:SF1">
    <property type="entry name" value="BLR0621 PROTEIN"/>
    <property type="match status" value="1"/>
</dbReference>
<evidence type="ECO:0000313" key="1">
    <source>
        <dbReference type="EMBL" id="PIW14704.1"/>
    </source>
</evidence>
<proteinExistence type="predicted"/>
<organism evidence="1 2">
    <name type="scientific">bacterium (Candidatus Blackallbacteria) CG17_big_fil_post_rev_8_21_14_2_50_48_46</name>
    <dbReference type="NCBI Taxonomy" id="2014261"/>
    <lineage>
        <taxon>Bacteria</taxon>
        <taxon>Candidatus Blackallbacteria</taxon>
    </lineage>
</organism>
<reference evidence="1 2" key="1">
    <citation type="submission" date="2017-09" db="EMBL/GenBank/DDBJ databases">
        <title>Depth-based differentiation of microbial function through sediment-hosted aquifers and enrichment of novel symbionts in the deep terrestrial subsurface.</title>
        <authorList>
            <person name="Probst A.J."/>
            <person name="Ladd B."/>
            <person name="Jarett J.K."/>
            <person name="Geller-Mcgrath D.E."/>
            <person name="Sieber C.M."/>
            <person name="Emerson J.B."/>
            <person name="Anantharaman K."/>
            <person name="Thomas B.C."/>
            <person name="Malmstrom R."/>
            <person name="Stieglmeier M."/>
            <person name="Klingl A."/>
            <person name="Woyke T."/>
            <person name="Ryan C.M."/>
            <person name="Banfield J.F."/>
        </authorList>
    </citation>
    <scope>NUCLEOTIDE SEQUENCE [LARGE SCALE GENOMIC DNA]</scope>
    <source>
        <strain evidence="1">CG17_big_fil_post_rev_8_21_14_2_50_48_46</strain>
    </source>
</reference>
<evidence type="ECO:0008006" key="3">
    <source>
        <dbReference type="Google" id="ProtNLM"/>
    </source>
</evidence>
<gene>
    <name evidence="1" type="ORF">COW36_20065</name>
</gene>
<name>A0A2M7FZ80_9BACT</name>
<dbReference type="Proteomes" id="UP000231019">
    <property type="component" value="Unassembled WGS sequence"/>
</dbReference>
<protein>
    <recommendedName>
        <fullName evidence="3">YkuD domain-containing protein</fullName>
    </recommendedName>
</protein>